<accession>A0A8T8K6X7</accession>
<organism evidence="5 6">
    <name type="scientific">Methanobacterium alkalithermotolerans</name>
    <dbReference type="NCBI Taxonomy" id="2731220"/>
    <lineage>
        <taxon>Archaea</taxon>
        <taxon>Methanobacteriati</taxon>
        <taxon>Methanobacteriota</taxon>
        <taxon>Methanomada group</taxon>
        <taxon>Methanobacteria</taxon>
        <taxon>Methanobacteriales</taxon>
        <taxon>Methanobacteriaceae</taxon>
        <taxon>Methanobacterium</taxon>
    </lineage>
</organism>
<reference evidence="5" key="1">
    <citation type="submission" date="2020-07" db="EMBL/GenBank/DDBJ databases">
        <title>Methanobacterium. sp. MethCan genome.</title>
        <authorList>
            <person name="Postec A."/>
            <person name="Quemeneur M."/>
        </authorList>
    </citation>
    <scope>NUCLEOTIDE SEQUENCE</scope>
    <source>
        <strain evidence="5">MethCAN</strain>
    </source>
</reference>
<dbReference type="KEGG" id="meme:HYG87_02660"/>
<evidence type="ECO:0000313" key="6">
    <source>
        <dbReference type="Proteomes" id="UP000681041"/>
    </source>
</evidence>
<evidence type="ECO:0000259" key="2">
    <source>
        <dbReference type="Pfam" id="PF01172"/>
    </source>
</evidence>
<dbReference type="PANTHER" id="PTHR10927:SF4">
    <property type="entry name" value="RIBOSOME MATURATION PROTEIN SDO1 HOMOLOG"/>
    <property type="match status" value="1"/>
</dbReference>
<dbReference type="Proteomes" id="UP000681041">
    <property type="component" value="Chromosome"/>
</dbReference>
<dbReference type="SUPFAM" id="SSF54980">
    <property type="entry name" value="EF-G C-terminal domain-like"/>
    <property type="match status" value="1"/>
</dbReference>
<dbReference type="InterPro" id="IPR036786">
    <property type="entry name" value="Ribosome_mat_SBDS_N_sf"/>
</dbReference>
<evidence type="ECO:0000259" key="4">
    <source>
        <dbReference type="Pfam" id="PF20268"/>
    </source>
</evidence>
<dbReference type="EMBL" id="CP058560">
    <property type="protein sequence ID" value="QUH22750.1"/>
    <property type="molecule type" value="Genomic_DNA"/>
</dbReference>
<sequence>MVNLDDAVIARLESFGERFEILVDPDLSAEFKKDPSMDLEEVLAVQEIFKDAKKGDKASEEAMLKVFETVDSLEVASAIIQKGQIQLTAQQRREMLEEKYKKIVNKIARESINPQNGLPHPTRRIEKAMEEAKVHIDPFKPVDEQVQLVLKAIRVKIPIRFEKVKMAIKLPGEVAGSSYSDISKFGKILKEEWQQDGSWIAVVEIPGGLQDKFYQKMSQLTGGELEARVIK</sequence>
<dbReference type="OrthoDB" id="84504at2157"/>
<dbReference type="InterPro" id="IPR018978">
    <property type="entry name" value="SDO1/SBDS_central"/>
</dbReference>
<dbReference type="Pfam" id="PF09377">
    <property type="entry name" value="SBDS_domain_II"/>
    <property type="match status" value="1"/>
</dbReference>
<proteinExistence type="inferred from homology"/>
<evidence type="ECO:0000256" key="1">
    <source>
        <dbReference type="ARBA" id="ARBA00007433"/>
    </source>
</evidence>
<feature type="domain" description="Ribosome maturation protein SDO1/SBDS C-terminal" evidence="4">
    <location>
        <begin position="165"/>
        <end position="230"/>
    </location>
</feature>
<dbReference type="GeneID" id="64819631"/>
<dbReference type="InterPro" id="IPR035647">
    <property type="entry name" value="EFG_III/V"/>
</dbReference>
<dbReference type="AlphaFoldDB" id="A0A8T8K6X7"/>
<feature type="domain" description="Ribosome maturation protein SDO1/SBDS central" evidence="3">
    <location>
        <begin position="101"/>
        <end position="162"/>
    </location>
</feature>
<dbReference type="PANTHER" id="PTHR10927">
    <property type="entry name" value="RIBOSOME MATURATION PROTEIN SBDS"/>
    <property type="match status" value="1"/>
</dbReference>
<dbReference type="InterPro" id="IPR039100">
    <property type="entry name" value="Sdo1/SBDS-like"/>
</dbReference>
<evidence type="ECO:0000259" key="3">
    <source>
        <dbReference type="Pfam" id="PF09377"/>
    </source>
</evidence>
<dbReference type="GO" id="GO:0042256">
    <property type="term" value="P:cytosolic ribosome assembly"/>
    <property type="evidence" value="ECO:0007669"/>
    <property type="project" value="InterPro"/>
</dbReference>
<gene>
    <name evidence="5" type="ORF">HYG87_02660</name>
</gene>
<name>A0A8T8K6X7_9EURY</name>
<dbReference type="InterPro" id="IPR019783">
    <property type="entry name" value="SDO1/SBDS_N"/>
</dbReference>
<dbReference type="SUPFAM" id="SSF109728">
    <property type="entry name" value="Hypothetical protein AF0491, middle domain"/>
    <property type="match status" value="1"/>
</dbReference>
<dbReference type="NCBIfam" id="TIGR00291">
    <property type="entry name" value="RNA_SBDS"/>
    <property type="match status" value="1"/>
</dbReference>
<protein>
    <submittedName>
        <fullName evidence="5">Ribosome assembly factor SBDS</fullName>
    </submittedName>
</protein>
<keyword evidence="6" id="KW-1185">Reference proteome</keyword>
<dbReference type="Pfam" id="PF20268">
    <property type="entry name" value="SBDS_C"/>
    <property type="match status" value="1"/>
</dbReference>
<dbReference type="InterPro" id="IPR037188">
    <property type="entry name" value="Sdo1/SBDS_central_sf"/>
</dbReference>
<dbReference type="Gene3D" id="1.10.10.900">
    <property type="entry name" value="SBDS protein C-terminal domain, subdomain 1"/>
    <property type="match status" value="1"/>
</dbReference>
<dbReference type="SUPFAM" id="SSF89895">
    <property type="entry name" value="FYSH domain"/>
    <property type="match status" value="1"/>
</dbReference>
<dbReference type="RefSeq" id="WP_211533697.1">
    <property type="nucleotide sequence ID" value="NZ_CP058560.1"/>
</dbReference>
<dbReference type="InterPro" id="IPR002140">
    <property type="entry name" value="Sdo1/SBDS"/>
</dbReference>
<evidence type="ECO:0000313" key="5">
    <source>
        <dbReference type="EMBL" id="QUH22750.1"/>
    </source>
</evidence>
<feature type="domain" description="Ribosome maturation protein SDO1/SBDS N-terminal" evidence="2">
    <location>
        <begin position="7"/>
        <end position="93"/>
    </location>
</feature>
<comment type="similarity">
    <text evidence="1">Belongs to the SDO1/SBDS family.</text>
</comment>
<dbReference type="InterPro" id="IPR046928">
    <property type="entry name" value="SDO1/SBDS_C"/>
</dbReference>
<dbReference type="Gene3D" id="3.30.70.240">
    <property type="match status" value="1"/>
</dbReference>
<dbReference type="Gene3D" id="3.30.1250.10">
    <property type="entry name" value="Ribosome maturation protein SBDS, N-terminal domain"/>
    <property type="match status" value="1"/>
</dbReference>
<dbReference type="Pfam" id="PF01172">
    <property type="entry name" value="SBDS_N"/>
    <property type="match status" value="1"/>
</dbReference>